<evidence type="ECO:0000313" key="2">
    <source>
        <dbReference type="Proteomes" id="UP001174691"/>
    </source>
</evidence>
<keyword evidence="2" id="KW-1185">Reference proteome</keyword>
<accession>A0AA38VS69</accession>
<protein>
    <submittedName>
        <fullName evidence="1">Uncharacterized protein</fullName>
    </submittedName>
</protein>
<dbReference type="Proteomes" id="UP001174691">
    <property type="component" value="Unassembled WGS sequence"/>
</dbReference>
<dbReference type="AlphaFoldDB" id="A0AA38VS69"/>
<gene>
    <name evidence="1" type="ORF">NKR19_g2428</name>
</gene>
<dbReference type="PANTHER" id="PTHR40788:SF2">
    <property type="entry name" value="CLR5 DOMAIN-CONTAINING PROTEIN"/>
    <property type="match status" value="1"/>
</dbReference>
<reference evidence="1" key="1">
    <citation type="submission" date="2022-07" db="EMBL/GenBank/DDBJ databases">
        <title>Fungi with potential for degradation of polypropylene.</title>
        <authorList>
            <person name="Gostincar C."/>
        </authorList>
    </citation>
    <scope>NUCLEOTIDE SEQUENCE</scope>
    <source>
        <strain evidence="1">EXF-13287</strain>
    </source>
</reference>
<dbReference type="EMBL" id="JANBVN010000024">
    <property type="protein sequence ID" value="KAJ9161267.1"/>
    <property type="molecule type" value="Genomic_DNA"/>
</dbReference>
<name>A0AA38VS69_9PEZI</name>
<sequence length="283" mass="31375">MGGLYLGPNQGVDGWDMTQETLALYKAKNGGIAPKPPKFPTAAEVRSEAAPRIARIFQDYNNLSSMVNGYEDILRRRWSKKPEPKRQELLLAACPPNMARAHRPDVSALKRRRTAEPETGAGREPFMWPFINLEDLCQSRPVLLMLNARGCHPSDAFALPDQHHNEFGLMTLSIEQPQYLEGLGMAFVGQRTPDTYGRLFTLDEQHLTATARHIPPGTGLYIMEIQEQVYSFLVHLAQAILHDIPTDPDKLLTCPVAPEPTSLSAGTQGAGVSFLSNTEFEAP</sequence>
<dbReference type="PANTHER" id="PTHR40788">
    <property type="entry name" value="CLR5 DOMAIN-CONTAINING PROTEIN-RELATED"/>
    <property type="match status" value="1"/>
</dbReference>
<proteinExistence type="predicted"/>
<comment type="caution">
    <text evidence="1">The sequence shown here is derived from an EMBL/GenBank/DDBJ whole genome shotgun (WGS) entry which is preliminary data.</text>
</comment>
<evidence type="ECO:0000313" key="1">
    <source>
        <dbReference type="EMBL" id="KAJ9161267.1"/>
    </source>
</evidence>
<organism evidence="1 2">
    <name type="scientific">Coniochaeta hoffmannii</name>
    <dbReference type="NCBI Taxonomy" id="91930"/>
    <lineage>
        <taxon>Eukaryota</taxon>
        <taxon>Fungi</taxon>
        <taxon>Dikarya</taxon>
        <taxon>Ascomycota</taxon>
        <taxon>Pezizomycotina</taxon>
        <taxon>Sordariomycetes</taxon>
        <taxon>Sordariomycetidae</taxon>
        <taxon>Coniochaetales</taxon>
        <taxon>Coniochaetaceae</taxon>
        <taxon>Coniochaeta</taxon>
    </lineage>
</organism>